<protein>
    <submittedName>
        <fullName evidence="7">Arginine decarboxylase</fullName>
        <ecNumber evidence="7">4.1.1.19</ecNumber>
    </submittedName>
</protein>
<sequence length="762" mass="83696">MSESVTKNTLDVVVLMVHEAQDQVTSAGRSVRALAQDLERRGVTVLLAAAAADACAVIDSNPALQCLLLNWELPGGALPVLETLRRRNARMPAFLMASRGDAASIELQALRQSDDFIWLLEDTTDFIGGRIVAAVERYREAVLPPMFKALMKFSRVYEYSWHTPGHTGGTGFLKSPAGRAFFDFFGEELLRSDLSISVGDLGSLLDHSGPIGESERYAARVFGSHRSYHVTNGSSMSNRVILMASVTRDQIALCDRNCHKSAEHSMTMSGAIPTYLVPSRNHLGLIGPIRPEHLTAVAVKRHIADNTLVHPGIDPTPRHAIITNSTYDGLCYNVARVEELLGQSVDRLHFDEAWYGYARFNPLYRQRHAMHGDPAEHGADRPTVFATQSTHKLLAALSQASFIHVRDGRNPVEHARFNESYMMHASTSPQYAIIASNDVSAAMMDGQGGVALTTDAIREAVAFRRLLARLNNDFAEQGDWFFDAWQPDEVRDPRTGRKVAFFEADEDLLVSDPHCWTLAPGAQWHGFGEIEEGYCMLDPIKVSVVTPGISPTGGLMPVGIPAAVLTAFLAQQGIVVEKTTDFTLLFLFSIGITKGKWGTLVNALLGFKRDYDANLPLPRALPQLVADWPQRYADLGLKDLCDRMFEAMAELDTTALMGQAFSLLPEPRLSPSAAYEQLVKNRIEWLTLEEMSGRTVATGVVPYPPGIPLLMPGENAGPADGPLLGYLKALEAFDQRFPGFTHDTHGVEVEDGLYRVACIQSD</sequence>
<dbReference type="SUPFAM" id="SSF55904">
    <property type="entry name" value="Ornithine decarboxylase C-terminal domain"/>
    <property type="match status" value="1"/>
</dbReference>
<dbReference type="PROSITE" id="PS00703">
    <property type="entry name" value="OKR_DC_1"/>
    <property type="match status" value="1"/>
</dbReference>
<evidence type="ECO:0000313" key="7">
    <source>
        <dbReference type="EMBL" id="TLP70830.1"/>
    </source>
</evidence>
<dbReference type="Gene3D" id="3.90.100.10">
    <property type="entry name" value="Orn/Lys/Arg decarboxylase, C-terminal domain"/>
    <property type="match status" value="1"/>
</dbReference>
<dbReference type="Gene3D" id="3.90.1150.10">
    <property type="entry name" value="Aspartate Aminotransferase, domain 1"/>
    <property type="match status" value="1"/>
</dbReference>
<evidence type="ECO:0000256" key="3">
    <source>
        <dbReference type="ARBA" id="ARBA00022898"/>
    </source>
</evidence>
<evidence type="ECO:0000256" key="4">
    <source>
        <dbReference type="ARBA" id="ARBA00023239"/>
    </source>
</evidence>
<dbReference type="AlphaFoldDB" id="A0A5R8ZX10"/>
<reference evidence="7 8" key="1">
    <citation type="submission" date="2019-05" db="EMBL/GenBank/DDBJ databases">
        <authorList>
            <person name="Moore K."/>
            <person name="O'Neill P."/>
            <person name="Farbos A."/>
            <person name="Studholme D.J."/>
        </authorList>
    </citation>
    <scope>NUCLEOTIDE SEQUENCE [LARGE SCALE GENOMIC DNA]</scope>
    <source>
        <strain evidence="7 8">DSM 9128</strain>
    </source>
</reference>
<evidence type="ECO:0000256" key="1">
    <source>
        <dbReference type="ARBA" id="ARBA00010671"/>
    </source>
</evidence>
<dbReference type="GO" id="GO:0030170">
    <property type="term" value="F:pyridoxal phosphate binding"/>
    <property type="evidence" value="ECO:0007669"/>
    <property type="project" value="TreeGrafter"/>
</dbReference>
<dbReference type="EMBL" id="VASG01000007">
    <property type="protein sequence ID" value="TLP70830.1"/>
    <property type="molecule type" value="Genomic_DNA"/>
</dbReference>
<dbReference type="GO" id="GO:0006527">
    <property type="term" value="P:L-arginine catabolic process"/>
    <property type="evidence" value="ECO:0007669"/>
    <property type="project" value="TreeGrafter"/>
</dbReference>
<dbReference type="InterPro" id="IPR015424">
    <property type="entry name" value="PyrdxlP-dep_Trfase"/>
</dbReference>
<dbReference type="PIRSF" id="PIRSF009393">
    <property type="entry name" value="Orn_decarb"/>
    <property type="match status" value="1"/>
</dbReference>
<dbReference type="Pfam" id="PF03709">
    <property type="entry name" value="OKR_DC_1_N"/>
    <property type="match status" value="1"/>
</dbReference>
<dbReference type="PANTHER" id="PTHR45229:SF3">
    <property type="entry name" value="BIODEGRADATIVE ARGININE DECARBOXYLASE"/>
    <property type="match status" value="1"/>
</dbReference>
<comment type="similarity">
    <text evidence="1">Belongs to the Orn/Lys/Arg decarboxylase class-I family.</text>
</comment>
<dbReference type="InterPro" id="IPR011193">
    <property type="entry name" value="Orn/lys/arg_de-COase"/>
</dbReference>
<dbReference type="GO" id="GO:0008792">
    <property type="term" value="F:arginine decarboxylase activity"/>
    <property type="evidence" value="ECO:0007669"/>
    <property type="project" value="UniProtKB-EC"/>
</dbReference>
<comment type="caution">
    <text evidence="7">The sequence shown here is derived from an EMBL/GenBank/DDBJ whole genome shotgun (WGS) entry which is preliminary data.</text>
</comment>
<organism evidence="7 8">
    <name type="scientific">Pseudomonas nitroreducens</name>
    <dbReference type="NCBI Taxonomy" id="46680"/>
    <lineage>
        <taxon>Bacteria</taxon>
        <taxon>Pseudomonadati</taxon>
        <taxon>Pseudomonadota</taxon>
        <taxon>Gammaproteobacteria</taxon>
        <taxon>Pseudomonadales</taxon>
        <taxon>Pseudomonadaceae</taxon>
        <taxon>Pseudomonas</taxon>
    </lineage>
</organism>
<dbReference type="EC" id="4.1.1.19" evidence="7"/>
<dbReference type="Pfam" id="PF01276">
    <property type="entry name" value="OKR_DC_1"/>
    <property type="match status" value="1"/>
</dbReference>
<dbReference type="FunFam" id="3.40.640.10:FF:000008">
    <property type="entry name" value="Lysine decarboxylase, inducible"/>
    <property type="match status" value="1"/>
</dbReference>
<dbReference type="PANTHER" id="PTHR45229">
    <property type="entry name" value="CONSTITUTIVE ORNITHINE DECARBOXYLASE"/>
    <property type="match status" value="1"/>
</dbReference>
<feature type="modified residue" description="N6-(pyridoxal phosphate)lysine" evidence="5">
    <location>
        <position position="392"/>
    </location>
</feature>
<dbReference type="InterPro" id="IPR000310">
    <property type="entry name" value="Orn/Lys/Arg_deCO2ase_major_dom"/>
</dbReference>
<dbReference type="Proteomes" id="UP000307510">
    <property type="component" value="Unassembled WGS sequence"/>
</dbReference>
<evidence type="ECO:0000313" key="8">
    <source>
        <dbReference type="Proteomes" id="UP000307510"/>
    </source>
</evidence>
<dbReference type="InterPro" id="IPR036633">
    <property type="entry name" value="Prn/Lys/Arg_de-COase_C_sf"/>
</dbReference>
<keyword evidence="2" id="KW-0210">Decarboxylase</keyword>
<feature type="domain" description="Orn/Lys/Arg decarboxylases family 1 pyridoxal-P attachment site" evidence="6">
    <location>
        <begin position="387"/>
        <end position="401"/>
    </location>
</feature>
<keyword evidence="4 7" id="KW-0456">Lyase</keyword>
<dbReference type="Pfam" id="PF03711">
    <property type="entry name" value="OKR_DC_1_C"/>
    <property type="match status" value="1"/>
</dbReference>
<accession>A0A5R8ZX10</accession>
<dbReference type="Gene3D" id="3.40.50.2300">
    <property type="match status" value="1"/>
</dbReference>
<dbReference type="GO" id="GO:0005829">
    <property type="term" value="C:cytosol"/>
    <property type="evidence" value="ECO:0007669"/>
    <property type="project" value="TreeGrafter"/>
</dbReference>
<evidence type="ECO:0000256" key="2">
    <source>
        <dbReference type="ARBA" id="ARBA00022793"/>
    </source>
</evidence>
<proteinExistence type="inferred from homology"/>
<dbReference type="RefSeq" id="WP_138215988.1">
    <property type="nucleotide sequence ID" value="NZ_VASG01000007.1"/>
</dbReference>
<dbReference type="InterPro" id="IPR005308">
    <property type="entry name" value="OKR_de-COase_N"/>
</dbReference>
<dbReference type="InterPro" id="IPR015421">
    <property type="entry name" value="PyrdxlP-dep_Trfase_major"/>
</dbReference>
<reference evidence="8" key="2">
    <citation type="submission" date="2019-06" db="EMBL/GenBank/DDBJ databases">
        <title>AzeR, a transcriptional regulator that responds to azelaic acid in Pseudomonas nitroreducens.</title>
        <authorList>
            <person name="Bez C."/>
            <person name="Javvadi S.G."/>
            <person name="Bertani I."/>
            <person name="Devescovi G."/>
            <person name="Studholme D.J."/>
            <person name="Geller A."/>
            <person name="Levy A."/>
            <person name="Venturi V."/>
        </authorList>
    </citation>
    <scope>NUCLEOTIDE SEQUENCE [LARGE SCALE GENOMIC DNA]</scope>
    <source>
        <strain evidence="8">DSM 9128</strain>
    </source>
</reference>
<dbReference type="InterPro" id="IPR015422">
    <property type="entry name" value="PyrdxlP-dep_Trfase_small"/>
</dbReference>
<evidence type="ECO:0000256" key="5">
    <source>
        <dbReference type="PIRSR" id="PIRSR009393-1"/>
    </source>
</evidence>
<gene>
    <name evidence="7" type="ORF">FEA48_23650</name>
</gene>
<dbReference type="Gene3D" id="3.40.640.10">
    <property type="entry name" value="Type I PLP-dependent aspartate aminotransferase-like (Major domain)"/>
    <property type="match status" value="1"/>
</dbReference>
<dbReference type="SUPFAM" id="SSF53383">
    <property type="entry name" value="PLP-dependent transferases"/>
    <property type="match status" value="1"/>
</dbReference>
<dbReference type="InterPro" id="IPR008286">
    <property type="entry name" value="Prn/Lys/Arg_de-COase_C"/>
</dbReference>
<keyword evidence="3 5" id="KW-0663">Pyridoxal phosphate</keyword>
<evidence type="ECO:0000259" key="6">
    <source>
        <dbReference type="PROSITE" id="PS00703"/>
    </source>
</evidence>
<name>A0A5R8ZX10_PSENT</name>